<dbReference type="EMBL" id="EF082133">
    <property type="protein sequence ID" value="ABK21509.1"/>
    <property type="molecule type" value="mRNA"/>
</dbReference>
<dbReference type="OMA" id="DQGGMYV"/>
<dbReference type="PANTHER" id="PTHR35465">
    <property type="entry name" value="CAVEOLIN-1 PROTEIN"/>
    <property type="match status" value="1"/>
</dbReference>
<keyword evidence="1" id="KW-0812">Transmembrane</keyword>
<feature type="transmembrane region" description="Helical" evidence="1">
    <location>
        <begin position="181"/>
        <end position="202"/>
    </location>
</feature>
<sequence length="220" mass="24747">MGMSAKSICGLCVVPSYSLIHYWCLLLLCLHGCFTFAHATLVLDTLDLSRTRVLNVGEELTREVLPLNMGQRIYELHGLKELRWYEVKISYPATIPASFSIAIVKDNSTKVFNLGRRLLNTEKLIFKAENILTEISGHGRICAFVSVQPAGVVAKSHLKEQEFVIFNIVCDELIYGIPTHAWWVGFLVIFVIIISCCIPTLLPSELLPRKSNVEPMKRVS</sequence>
<accession>A9NLJ8</accession>
<evidence type="ECO:0000313" key="2">
    <source>
        <dbReference type="EMBL" id="ABK21509.1"/>
    </source>
</evidence>
<dbReference type="AlphaFoldDB" id="A9NLJ8"/>
<keyword evidence="1" id="KW-0472">Membrane</keyword>
<keyword evidence="1" id="KW-1133">Transmembrane helix</keyword>
<evidence type="ECO:0000256" key="1">
    <source>
        <dbReference type="SAM" id="Phobius"/>
    </source>
</evidence>
<organism evidence="2">
    <name type="scientific">Picea sitchensis</name>
    <name type="common">Sitka spruce</name>
    <name type="synonym">Pinus sitchensis</name>
    <dbReference type="NCBI Taxonomy" id="3332"/>
    <lineage>
        <taxon>Eukaryota</taxon>
        <taxon>Viridiplantae</taxon>
        <taxon>Streptophyta</taxon>
        <taxon>Embryophyta</taxon>
        <taxon>Tracheophyta</taxon>
        <taxon>Spermatophyta</taxon>
        <taxon>Pinopsida</taxon>
        <taxon>Pinidae</taxon>
        <taxon>Conifers I</taxon>
        <taxon>Pinales</taxon>
        <taxon>Pinaceae</taxon>
        <taxon>Picea</taxon>
    </lineage>
</organism>
<dbReference type="PANTHER" id="PTHR35465:SF1">
    <property type="entry name" value="PHOSPHATIDYLINOSITOL-GLYCAN BIOSYNTHESIS CLASS X PROTEIN"/>
    <property type="match status" value="1"/>
</dbReference>
<name>A9NLJ8_PICSI</name>
<proteinExistence type="evidence at transcript level"/>
<feature type="transmembrane region" description="Helical" evidence="1">
    <location>
        <begin position="20"/>
        <end position="43"/>
    </location>
</feature>
<protein>
    <submittedName>
        <fullName evidence="2">Uncharacterized protein</fullName>
    </submittedName>
</protein>
<reference evidence="2" key="1">
    <citation type="journal article" date="2008" name="BMC Genomics">
        <title>A conifer genomics resource of 200,000 spruce (Picea spp.) ESTs and 6,464 high-quality, sequence-finished full-length cDNAs for Sitka spruce (Picea sitchensis).</title>
        <authorList>
            <person name="Ralph S.G."/>
            <person name="Chun H.J."/>
            <person name="Kolosova N."/>
            <person name="Cooper D."/>
            <person name="Oddy C."/>
            <person name="Ritland C.E."/>
            <person name="Kirkpatrick R."/>
            <person name="Moore R."/>
            <person name="Barber S."/>
            <person name="Holt R.A."/>
            <person name="Jones S.J."/>
            <person name="Marra M.A."/>
            <person name="Douglas C.J."/>
            <person name="Ritland K."/>
            <person name="Bohlmann J."/>
        </authorList>
    </citation>
    <scope>NUCLEOTIDE SEQUENCE</scope>
    <source>
        <tissue evidence="2">Bark</tissue>
    </source>
</reference>